<gene>
    <name evidence="1" type="ORF">CGC59_08435</name>
</gene>
<evidence type="ECO:0000313" key="1">
    <source>
        <dbReference type="EMBL" id="ATA80808.1"/>
    </source>
</evidence>
<name>A0A250F9T5_CAPSP</name>
<sequence>MKNHIKYLVLALLLLGCKNYKSLTTQIDKNKAIPYHQYSQEFQAWEATKNIKLEEAYQIHLGYAAKNQDKIRLKSTKGYPLYYVYDDYYIFSTVTYIHKIGIFNCTGIWVNANTGEVNYVEVDKNQNFHTDPNIWLTSYNGNKHNEE</sequence>
<dbReference type="Proteomes" id="UP000217334">
    <property type="component" value="Chromosome"/>
</dbReference>
<dbReference type="EMBL" id="CP022383">
    <property type="protein sequence ID" value="ATA80808.1"/>
    <property type="molecule type" value="Genomic_DNA"/>
</dbReference>
<dbReference type="AlphaFoldDB" id="A0A250F9T5"/>
<protein>
    <recommendedName>
        <fullName evidence="3">Lipoprotein</fullName>
    </recommendedName>
</protein>
<proteinExistence type="predicted"/>
<evidence type="ECO:0008006" key="3">
    <source>
        <dbReference type="Google" id="ProtNLM"/>
    </source>
</evidence>
<dbReference type="PROSITE" id="PS51257">
    <property type="entry name" value="PROKAR_LIPOPROTEIN"/>
    <property type="match status" value="1"/>
</dbReference>
<evidence type="ECO:0000313" key="2">
    <source>
        <dbReference type="Proteomes" id="UP000217334"/>
    </source>
</evidence>
<reference evidence="2" key="1">
    <citation type="submission" date="2017-06" db="EMBL/GenBank/DDBJ databases">
        <title>Capnocytophaga spp. assemblies.</title>
        <authorList>
            <person name="Gulvik C.A."/>
        </authorList>
    </citation>
    <scope>NUCLEOTIDE SEQUENCE [LARGE SCALE GENOMIC DNA]</scope>
    <source>
        <strain evidence="2">H4486</strain>
    </source>
</reference>
<organism evidence="1 2">
    <name type="scientific">Capnocytophaga sputigena</name>
    <dbReference type="NCBI Taxonomy" id="1019"/>
    <lineage>
        <taxon>Bacteria</taxon>
        <taxon>Pseudomonadati</taxon>
        <taxon>Bacteroidota</taxon>
        <taxon>Flavobacteriia</taxon>
        <taxon>Flavobacteriales</taxon>
        <taxon>Flavobacteriaceae</taxon>
        <taxon>Capnocytophaga</taxon>
    </lineage>
</organism>
<accession>A0A250F9T5</accession>
<dbReference type="RefSeq" id="WP_095902434.1">
    <property type="nucleotide sequence ID" value="NZ_CAUPAO010000044.1"/>
</dbReference>